<dbReference type="eggNOG" id="ENOG5032S4A">
    <property type="taxonomic scope" value="Bacteria"/>
</dbReference>
<dbReference type="STRING" id="305900.GV64_01325"/>
<dbReference type="AlphaFoldDB" id="A0A081K5Y3"/>
<proteinExistence type="predicted"/>
<accession>A0A081K5Y3</accession>
<dbReference type="EMBL" id="JOJP01000001">
    <property type="protein sequence ID" value="KEI69559.1"/>
    <property type="molecule type" value="Genomic_DNA"/>
</dbReference>
<comment type="caution">
    <text evidence="1">The sequence shown here is derived from an EMBL/GenBank/DDBJ whole genome shotgun (WGS) entry which is preliminary data.</text>
</comment>
<dbReference type="RefSeq" id="WP_020582007.1">
    <property type="nucleotide sequence ID" value="NZ_JOJP01000001.1"/>
</dbReference>
<name>A0A081K5Y3_9GAMM</name>
<evidence type="ECO:0000313" key="2">
    <source>
        <dbReference type="Proteomes" id="UP000027997"/>
    </source>
</evidence>
<dbReference type="Proteomes" id="UP000027997">
    <property type="component" value="Unassembled WGS sequence"/>
</dbReference>
<organism evidence="1 2">
    <name type="scientific">Endozoicomonas elysicola</name>
    <dbReference type="NCBI Taxonomy" id="305900"/>
    <lineage>
        <taxon>Bacteria</taxon>
        <taxon>Pseudomonadati</taxon>
        <taxon>Pseudomonadota</taxon>
        <taxon>Gammaproteobacteria</taxon>
        <taxon>Oceanospirillales</taxon>
        <taxon>Endozoicomonadaceae</taxon>
        <taxon>Endozoicomonas</taxon>
    </lineage>
</organism>
<reference evidence="1 2" key="1">
    <citation type="submission" date="2014-06" db="EMBL/GenBank/DDBJ databases">
        <title>Whole Genome Sequences of Three Symbiotic Endozoicomonas Bacteria.</title>
        <authorList>
            <person name="Neave M.J."/>
            <person name="Apprill A."/>
            <person name="Voolstra C.R."/>
        </authorList>
    </citation>
    <scope>NUCLEOTIDE SEQUENCE [LARGE SCALE GENOMIC DNA]</scope>
    <source>
        <strain evidence="1 2">DSM 22380</strain>
    </source>
</reference>
<keyword evidence="2" id="KW-1185">Reference proteome</keyword>
<evidence type="ECO:0000313" key="1">
    <source>
        <dbReference type="EMBL" id="KEI69559.1"/>
    </source>
</evidence>
<gene>
    <name evidence="1" type="ORF">GV64_01325</name>
</gene>
<sequence>MKFINRCVITLKPKPAFIDWVKSLDVELPETWDFEGGAYLFDEHESEESLVDGVSEEARAILENEFSVWTEDEDRWPKSRDFDTLKQLFILHIAVAGFDLGKEPLLRADVADLV</sequence>
<protein>
    <submittedName>
        <fullName evidence="1">Uncharacterized protein</fullName>
    </submittedName>
</protein>